<evidence type="ECO:0000313" key="9">
    <source>
        <dbReference type="Proteomes" id="UP000226712"/>
    </source>
</evidence>
<dbReference type="InterPro" id="IPR029063">
    <property type="entry name" value="SAM-dependent_MTases_sf"/>
</dbReference>
<keyword evidence="1" id="KW-0698">rRNA processing</keyword>
<evidence type="ECO:0000256" key="1">
    <source>
        <dbReference type="ARBA" id="ARBA00022552"/>
    </source>
</evidence>
<feature type="binding site" evidence="6">
    <location>
        <position position="52"/>
    </location>
    <ligand>
        <name>S-adenosyl-L-methionine</name>
        <dbReference type="ChEBI" id="CHEBI:59789"/>
    </ligand>
</feature>
<evidence type="ECO:0000256" key="2">
    <source>
        <dbReference type="ARBA" id="ARBA00022603"/>
    </source>
</evidence>
<evidence type="ECO:0000256" key="6">
    <source>
        <dbReference type="PROSITE-ProRule" id="PRU01026"/>
    </source>
</evidence>
<dbReference type="Gene3D" id="3.40.50.150">
    <property type="entry name" value="Vaccinia Virus protein VP39"/>
    <property type="match status" value="1"/>
</dbReference>
<accession>A0A2D6LPP4</accession>
<reference evidence="9" key="1">
    <citation type="submission" date="2017-09" db="EMBL/GenBank/DDBJ databases">
        <title>The Reconstruction of 2,631 Draft Metagenome-Assembled Genomes from the Global Oceans.</title>
        <authorList>
            <person name="Tully B.J."/>
            <person name="Graham E.D."/>
            <person name="Heidelberg J.F."/>
        </authorList>
    </citation>
    <scope>NUCLEOTIDE SEQUENCE [LARGE SCALE GENOMIC DNA]</scope>
</reference>
<gene>
    <name evidence="8" type="primary">rsmA</name>
    <name evidence="8" type="ORF">CL944_01710</name>
</gene>
<dbReference type="AlphaFoldDB" id="A0A2D6LPP4"/>
<keyword evidence="3 6" id="KW-0808">Transferase</keyword>
<dbReference type="PROSITE" id="PS51689">
    <property type="entry name" value="SAM_RNA_A_N6_MT"/>
    <property type="match status" value="1"/>
</dbReference>
<dbReference type="Pfam" id="PF00398">
    <property type="entry name" value="RrnaAD"/>
    <property type="match status" value="1"/>
</dbReference>
<dbReference type="EMBL" id="NZBD01000010">
    <property type="protein sequence ID" value="MAG18169.1"/>
    <property type="molecule type" value="Genomic_DNA"/>
</dbReference>
<feature type="binding site" evidence="6">
    <location>
        <position position="72"/>
    </location>
    <ligand>
        <name>S-adenosyl-L-methionine</name>
        <dbReference type="ChEBI" id="CHEBI:59789"/>
    </ligand>
</feature>
<sequence length="274" mass="31754">MSLMSDLNQLMVDHRFRPNQKFSQNFIIDENLIEKMVSEAKLKKTDVVLEIGSGAGSLTQELLKHCKVVGIELDEKMTEILKSRFSKEKNFELVEGNILDVKLPKFNKIVALPPYNISGDIMVRLFKEDFELALLVFQREFVEKLIAEPGFKEYSYLSVLTDQLFKPEIVIQNVSPRAFFPKPEAYSSLLKLKRKNSTFSIKNFPKFIAFLKNVFRYKNKNFSNALKNCLKSMKSDFKKVDPAQVCVELELENLKTNLLETEDFVNVFKKISQE</sequence>
<organism evidence="8 9">
    <name type="scientific">Candidatus Iainarchaeum sp</name>
    <dbReference type="NCBI Taxonomy" id="3101447"/>
    <lineage>
        <taxon>Archaea</taxon>
        <taxon>Candidatus Iainarchaeota</taxon>
        <taxon>Candidatus Iainarchaeia</taxon>
        <taxon>Candidatus Iainarchaeales</taxon>
        <taxon>Candidatus Iainarchaeaceae</taxon>
        <taxon>Candidatus Iainarchaeum</taxon>
    </lineage>
</organism>
<dbReference type="PANTHER" id="PTHR11727">
    <property type="entry name" value="DIMETHYLADENOSINE TRANSFERASE"/>
    <property type="match status" value="1"/>
</dbReference>
<comment type="caution">
    <text evidence="8">The sequence shown here is derived from an EMBL/GenBank/DDBJ whole genome shotgun (WGS) entry which is preliminary data.</text>
</comment>
<dbReference type="NCBIfam" id="TIGR00755">
    <property type="entry name" value="ksgA"/>
    <property type="match status" value="1"/>
</dbReference>
<comment type="similarity">
    <text evidence="6">Belongs to the class I-like SAM-binding methyltransferase superfamily. rRNA adenine N(6)-methyltransferase family.</text>
</comment>
<evidence type="ECO:0000256" key="5">
    <source>
        <dbReference type="ARBA" id="ARBA00022884"/>
    </source>
</evidence>
<feature type="domain" description="Ribosomal RNA adenine methylase transferase N-terminal" evidence="7">
    <location>
        <begin position="32"/>
        <end position="196"/>
    </location>
</feature>
<dbReference type="GO" id="GO:0000179">
    <property type="term" value="F:rRNA (adenine-N6,N6-)-dimethyltransferase activity"/>
    <property type="evidence" value="ECO:0007669"/>
    <property type="project" value="UniProtKB-UniRule"/>
</dbReference>
<dbReference type="PANTHER" id="PTHR11727:SF7">
    <property type="entry name" value="DIMETHYLADENOSINE TRANSFERASE-RELATED"/>
    <property type="match status" value="1"/>
</dbReference>
<proteinExistence type="inferred from homology"/>
<dbReference type="CDD" id="cd02440">
    <property type="entry name" value="AdoMet_MTases"/>
    <property type="match status" value="1"/>
</dbReference>
<comment type="caution">
    <text evidence="6">Lacks conserved residue(s) required for the propagation of feature annotation.</text>
</comment>
<feature type="binding site" evidence="6">
    <location>
        <position position="27"/>
    </location>
    <ligand>
        <name>S-adenosyl-L-methionine</name>
        <dbReference type="ChEBI" id="CHEBI:59789"/>
    </ligand>
</feature>
<dbReference type="SUPFAM" id="SSF53335">
    <property type="entry name" value="S-adenosyl-L-methionine-dependent methyltransferases"/>
    <property type="match status" value="1"/>
</dbReference>
<evidence type="ECO:0000256" key="4">
    <source>
        <dbReference type="ARBA" id="ARBA00022691"/>
    </source>
</evidence>
<keyword evidence="4 6" id="KW-0949">S-adenosyl-L-methionine</keyword>
<protein>
    <submittedName>
        <fullName evidence="8">Ribosomal RNA small subunit methyltransferase A</fullName>
    </submittedName>
</protein>
<feature type="binding site" evidence="6">
    <location>
        <position position="25"/>
    </location>
    <ligand>
        <name>S-adenosyl-L-methionine</name>
        <dbReference type="ChEBI" id="CHEBI:59789"/>
    </ligand>
</feature>
<evidence type="ECO:0000256" key="3">
    <source>
        <dbReference type="ARBA" id="ARBA00022679"/>
    </source>
</evidence>
<dbReference type="PROSITE" id="PS01131">
    <property type="entry name" value="RRNA_A_DIMETH"/>
    <property type="match status" value="1"/>
</dbReference>
<keyword evidence="5 6" id="KW-0694">RNA-binding</keyword>
<dbReference type="GO" id="GO:0003723">
    <property type="term" value="F:RNA binding"/>
    <property type="evidence" value="ECO:0007669"/>
    <property type="project" value="UniProtKB-UniRule"/>
</dbReference>
<dbReference type="InterPro" id="IPR020596">
    <property type="entry name" value="rRNA_Ade_Mease_Trfase_CS"/>
</dbReference>
<dbReference type="InterPro" id="IPR020598">
    <property type="entry name" value="rRNA_Ade_methylase_Trfase_N"/>
</dbReference>
<dbReference type="InterPro" id="IPR011530">
    <property type="entry name" value="rRNA_adenine_dimethylase"/>
</dbReference>
<dbReference type="SMART" id="SM00650">
    <property type="entry name" value="rADc"/>
    <property type="match status" value="1"/>
</dbReference>
<keyword evidence="2 6" id="KW-0489">Methyltransferase</keyword>
<evidence type="ECO:0000313" key="8">
    <source>
        <dbReference type="EMBL" id="MAG18169.1"/>
    </source>
</evidence>
<dbReference type="InterPro" id="IPR001737">
    <property type="entry name" value="KsgA/Erm"/>
</dbReference>
<name>A0A2D6LPP4_9ARCH</name>
<evidence type="ECO:0000259" key="7">
    <source>
        <dbReference type="SMART" id="SM00650"/>
    </source>
</evidence>
<dbReference type="Proteomes" id="UP000226712">
    <property type="component" value="Unassembled WGS sequence"/>
</dbReference>